<dbReference type="InterPro" id="IPR006059">
    <property type="entry name" value="SBP"/>
</dbReference>
<proteinExistence type="predicted"/>
<sequence length="434" mass="46152">MSELLSRRALLRRTALGAAALLALEACGSGPRGPGAARALDIWVWQDAADSVQQAAVDRFNAAGAGRARLNRVPGDGYEDKLRVAMGSSRAPDVFFNWGGASVKEYADAGKLLDLTPVLRANAAFRRSFLPSVLQAGMVGDKYVGIPMRGTQPVLLFLNEAVFADAGVRPPRTWDDLLALVGTFTERGVTPFALAGANAWAELMWLEYLVDRFGGPGVFERVKNGDVRGWHDPAVLRAAQAVEDLLDRGAFGNSFSAVSYNAGGASALLSRGRAAMQLMGSWEYANQLAADPAFARDGLGWTTFPAVPDGRGDPEAVVGNPNNFWSVSADVRDRATAIAFLKTAAEDAYAEDLVARGAVPTTTDAAALLDRSADPAFARFQYDLVEQAPTFTVSWDQALPSAQATAMLTAVQKLFAGQVRPAEFVDALTALPRG</sequence>
<dbReference type="Proteomes" id="UP000800981">
    <property type="component" value="Unassembled WGS sequence"/>
</dbReference>
<protein>
    <submittedName>
        <fullName evidence="1">Extracellular solute-binding protein</fullName>
    </submittedName>
</protein>
<dbReference type="PANTHER" id="PTHR43649">
    <property type="entry name" value="ARABINOSE-BINDING PROTEIN-RELATED"/>
    <property type="match status" value="1"/>
</dbReference>
<dbReference type="Gene3D" id="3.40.190.10">
    <property type="entry name" value="Periplasmic binding protein-like II"/>
    <property type="match status" value="2"/>
</dbReference>
<dbReference type="PANTHER" id="PTHR43649:SF14">
    <property type="entry name" value="BLR3389 PROTEIN"/>
    <property type="match status" value="1"/>
</dbReference>
<organism evidence="1 2">
    <name type="scientific">Motilibacter deserti</name>
    <dbReference type="NCBI Taxonomy" id="2714956"/>
    <lineage>
        <taxon>Bacteria</taxon>
        <taxon>Bacillati</taxon>
        <taxon>Actinomycetota</taxon>
        <taxon>Actinomycetes</taxon>
        <taxon>Motilibacterales</taxon>
        <taxon>Motilibacteraceae</taxon>
        <taxon>Motilibacter</taxon>
    </lineage>
</organism>
<accession>A0ABX0H0C3</accession>
<dbReference type="PROSITE" id="PS51318">
    <property type="entry name" value="TAT"/>
    <property type="match status" value="1"/>
</dbReference>
<keyword evidence="2" id="KW-1185">Reference proteome</keyword>
<gene>
    <name evidence="1" type="ORF">G9H71_16775</name>
</gene>
<comment type="caution">
    <text evidence="1">The sequence shown here is derived from an EMBL/GenBank/DDBJ whole genome shotgun (WGS) entry which is preliminary data.</text>
</comment>
<dbReference type="RefSeq" id="WP_166283834.1">
    <property type="nucleotide sequence ID" value="NZ_JAANNP010000030.1"/>
</dbReference>
<dbReference type="SUPFAM" id="SSF53850">
    <property type="entry name" value="Periplasmic binding protein-like II"/>
    <property type="match status" value="1"/>
</dbReference>
<dbReference type="InterPro" id="IPR006311">
    <property type="entry name" value="TAT_signal"/>
</dbReference>
<dbReference type="EMBL" id="JAANNP010000030">
    <property type="protein sequence ID" value="NHC15435.1"/>
    <property type="molecule type" value="Genomic_DNA"/>
</dbReference>
<dbReference type="Pfam" id="PF01547">
    <property type="entry name" value="SBP_bac_1"/>
    <property type="match status" value="1"/>
</dbReference>
<evidence type="ECO:0000313" key="1">
    <source>
        <dbReference type="EMBL" id="NHC15435.1"/>
    </source>
</evidence>
<reference evidence="1 2" key="1">
    <citation type="submission" date="2020-03" db="EMBL/GenBank/DDBJ databases">
        <title>Two novel Motilibacter sp.</title>
        <authorList>
            <person name="Liu S."/>
        </authorList>
    </citation>
    <scope>NUCLEOTIDE SEQUENCE [LARGE SCALE GENOMIC DNA]</scope>
    <source>
        <strain evidence="1 2">E257</strain>
    </source>
</reference>
<evidence type="ECO:0000313" key="2">
    <source>
        <dbReference type="Proteomes" id="UP000800981"/>
    </source>
</evidence>
<dbReference type="InterPro" id="IPR050490">
    <property type="entry name" value="Bact_solute-bd_prot1"/>
</dbReference>
<name>A0ABX0H0C3_9ACTN</name>